<proteinExistence type="predicted"/>
<reference evidence="2" key="1">
    <citation type="submission" date="2024-03" db="EMBL/GenBank/DDBJ databases">
        <title>Human intestinal bacterial collection.</title>
        <authorList>
            <person name="Pauvert C."/>
            <person name="Hitch T.C.A."/>
            <person name="Clavel T."/>
        </authorList>
    </citation>
    <scope>NUCLEOTIDE SEQUENCE [LARGE SCALE GENOMIC DNA]</scope>
    <source>
        <strain evidence="2">CLA-AA-H89B</strain>
    </source>
</reference>
<feature type="signal peptide" evidence="1">
    <location>
        <begin position="1"/>
        <end position="47"/>
    </location>
</feature>
<feature type="chain" id="PRO_5045216912" evidence="1">
    <location>
        <begin position="48"/>
        <end position="668"/>
    </location>
</feature>
<evidence type="ECO:0000256" key="1">
    <source>
        <dbReference type="SAM" id="SignalP"/>
    </source>
</evidence>
<gene>
    <name evidence="2" type="ORF">WMO37_00290</name>
</gene>
<sequence length="668" mass="74884">MVRILKKFNRKSTRRSRSKRSKAAAIALTTVMALSAAVVFTVPKAEAANGPCDEGDWAYAYIAVGNSETKDNIFSSQGSNAIDGVSYDKASNTLTLNQYKNADNYIATNMMGDDFKIRLIGENEISSIVAYGDAWGGSVTICGDGSLTVNPKKQEDYGVRLYAEGTASVLSVENTCNVTIYAGQAGKVLYTTGNLTDKVIKDNGTLQETTQYQISHPLDIAKIYAKYYAYDPSTTNVVYTNGDSSYYTLTYSLNENDEITAYNLYQLTKKEALGDIYYAVKIGSYDTMPEGYKQTVLDTDISYYDAAWGSGGTSNLVINTATNEKYAMVYDYDSETGSSVYRICALRDFLGMDEQGRDEVWLVDYDNPVSVIPAASRGQDEQLPDGFKYDGEEQENVFNIEVSADKLTFTAKTDVGDNENPAPDENKNGLQQSADGNWYYYTNNNIDYNYNGLAANEYGWWKITNGTVDFNYTGMAANEYGWWYVSNGTIDFGYTGMAVNEYGWWYMTNGALDFNYTGMAVNEYGWWYITNGALDFNYTGMAVNEYGWWYMTNGALDFNYTGMAVNEYGWWYMTNGALDTNYTGMAVNEYGWWYMTNGALDFNYTGMAVNEYGWWYMTNGALDLNYTGLAVNEYGWWYMTNGTVDFTYNGLAENEYGVWNVVNGHVEV</sequence>
<dbReference type="Pfam" id="PF21540">
    <property type="entry name" value="Choline_bind_4"/>
    <property type="match status" value="10"/>
</dbReference>
<evidence type="ECO:0000313" key="3">
    <source>
        <dbReference type="Proteomes" id="UP001546774"/>
    </source>
</evidence>
<keyword evidence="3" id="KW-1185">Reference proteome</keyword>
<organism evidence="2 3">
    <name type="scientific">Lachnospira intestinalis</name>
    <dbReference type="NCBI Taxonomy" id="3133158"/>
    <lineage>
        <taxon>Bacteria</taxon>
        <taxon>Bacillati</taxon>
        <taxon>Bacillota</taxon>
        <taxon>Clostridia</taxon>
        <taxon>Lachnospirales</taxon>
        <taxon>Lachnospiraceae</taxon>
        <taxon>Lachnospira</taxon>
    </lineage>
</organism>
<dbReference type="EMBL" id="JBBMFS010000001">
    <property type="protein sequence ID" value="MEQ2553457.1"/>
    <property type="molecule type" value="Genomic_DNA"/>
</dbReference>
<dbReference type="Proteomes" id="UP001546774">
    <property type="component" value="Unassembled WGS sequence"/>
</dbReference>
<dbReference type="InterPro" id="IPR048713">
    <property type="entry name" value="Choline_bind_rpt"/>
</dbReference>
<evidence type="ECO:0000313" key="2">
    <source>
        <dbReference type="EMBL" id="MEQ2553457.1"/>
    </source>
</evidence>
<protein>
    <submittedName>
        <fullName evidence="2">Uncharacterized protein</fullName>
    </submittedName>
</protein>
<accession>A0ABV1H245</accession>
<keyword evidence="1" id="KW-0732">Signal</keyword>
<name>A0ABV1H245_9FIRM</name>
<comment type="caution">
    <text evidence="2">The sequence shown here is derived from an EMBL/GenBank/DDBJ whole genome shotgun (WGS) entry which is preliminary data.</text>
</comment>